<name>A0A2P5BR81_PARAD</name>
<sequence>MNFPVVSTEFYNEEGSGRGTGECQAELALGLPWRIRFRM</sequence>
<comment type="caution">
    <text evidence="1">The sequence shown here is derived from an EMBL/GenBank/DDBJ whole genome shotgun (WGS) entry which is preliminary data.</text>
</comment>
<protein>
    <submittedName>
        <fullName evidence="1">Uncharacterized protein</fullName>
    </submittedName>
</protein>
<dbReference type="Proteomes" id="UP000237105">
    <property type="component" value="Unassembled WGS sequence"/>
</dbReference>
<gene>
    <name evidence="1" type="ORF">PanWU01x14_217340</name>
</gene>
<evidence type="ECO:0000313" key="2">
    <source>
        <dbReference type="Proteomes" id="UP000237105"/>
    </source>
</evidence>
<keyword evidence="2" id="KW-1185">Reference proteome</keyword>
<evidence type="ECO:0000313" key="1">
    <source>
        <dbReference type="EMBL" id="PON51265.1"/>
    </source>
</evidence>
<proteinExistence type="predicted"/>
<organism evidence="1 2">
    <name type="scientific">Parasponia andersonii</name>
    <name type="common">Sponia andersonii</name>
    <dbReference type="NCBI Taxonomy" id="3476"/>
    <lineage>
        <taxon>Eukaryota</taxon>
        <taxon>Viridiplantae</taxon>
        <taxon>Streptophyta</taxon>
        <taxon>Embryophyta</taxon>
        <taxon>Tracheophyta</taxon>
        <taxon>Spermatophyta</taxon>
        <taxon>Magnoliopsida</taxon>
        <taxon>eudicotyledons</taxon>
        <taxon>Gunneridae</taxon>
        <taxon>Pentapetalae</taxon>
        <taxon>rosids</taxon>
        <taxon>fabids</taxon>
        <taxon>Rosales</taxon>
        <taxon>Cannabaceae</taxon>
        <taxon>Parasponia</taxon>
    </lineage>
</organism>
<dbReference type="AlphaFoldDB" id="A0A2P5BR81"/>
<reference evidence="2" key="1">
    <citation type="submission" date="2016-06" db="EMBL/GenBank/DDBJ databases">
        <title>Parallel loss of symbiosis genes in relatives of nitrogen-fixing non-legume Parasponia.</title>
        <authorList>
            <person name="Van Velzen R."/>
            <person name="Holmer R."/>
            <person name="Bu F."/>
            <person name="Rutten L."/>
            <person name="Van Zeijl A."/>
            <person name="Liu W."/>
            <person name="Santuari L."/>
            <person name="Cao Q."/>
            <person name="Sharma T."/>
            <person name="Shen D."/>
            <person name="Roswanjaya Y."/>
            <person name="Wardhani T."/>
            <person name="Kalhor M.S."/>
            <person name="Jansen J."/>
            <person name="Van den Hoogen J."/>
            <person name="Gungor B."/>
            <person name="Hartog M."/>
            <person name="Hontelez J."/>
            <person name="Verver J."/>
            <person name="Yang W.-C."/>
            <person name="Schijlen E."/>
            <person name="Repin R."/>
            <person name="Schilthuizen M."/>
            <person name="Schranz E."/>
            <person name="Heidstra R."/>
            <person name="Miyata K."/>
            <person name="Fedorova E."/>
            <person name="Kohlen W."/>
            <person name="Bisseling T."/>
            <person name="Smit S."/>
            <person name="Geurts R."/>
        </authorList>
    </citation>
    <scope>NUCLEOTIDE SEQUENCE [LARGE SCALE GENOMIC DNA]</scope>
    <source>
        <strain evidence="2">cv. WU1-14</strain>
    </source>
</reference>
<accession>A0A2P5BR81</accession>
<dbReference type="OrthoDB" id="10316137at2759"/>
<dbReference type="EMBL" id="JXTB01000235">
    <property type="protein sequence ID" value="PON51265.1"/>
    <property type="molecule type" value="Genomic_DNA"/>
</dbReference>